<comment type="caution">
    <text evidence="2">The sequence shown here is derived from an EMBL/GenBank/DDBJ whole genome shotgun (WGS) entry which is preliminary data.</text>
</comment>
<evidence type="ECO:0000313" key="2">
    <source>
        <dbReference type="EMBL" id="KAJ7706841.1"/>
    </source>
</evidence>
<feature type="region of interest" description="Disordered" evidence="1">
    <location>
        <begin position="1"/>
        <end position="36"/>
    </location>
</feature>
<evidence type="ECO:0000313" key="3">
    <source>
        <dbReference type="Proteomes" id="UP001221757"/>
    </source>
</evidence>
<dbReference type="Proteomes" id="UP001221757">
    <property type="component" value="Unassembled WGS sequence"/>
</dbReference>
<gene>
    <name evidence="2" type="ORF">B0H17DRAFT_1287509</name>
</gene>
<proteinExistence type="predicted"/>
<dbReference type="AlphaFoldDB" id="A0AAD7GWQ7"/>
<keyword evidence="3" id="KW-1185">Reference proteome</keyword>
<feature type="compositionally biased region" description="Low complexity" evidence="1">
    <location>
        <begin position="1"/>
        <end position="33"/>
    </location>
</feature>
<feature type="compositionally biased region" description="Low complexity" evidence="1">
    <location>
        <begin position="129"/>
        <end position="141"/>
    </location>
</feature>
<protein>
    <submittedName>
        <fullName evidence="2">Uncharacterized protein</fullName>
    </submittedName>
</protein>
<accession>A0AAD7GWQ7</accession>
<organism evidence="2 3">
    <name type="scientific">Mycena rosella</name>
    <name type="common">Pink bonnet</name>
    <name type="synonym">Agaricus rosellus</name>
    <dbReference type="NCBI Taxonomy" id="1033263"/>
    <lineage>
        <taxon>Eukaryota</taxon>
        <taxon>Fungi</taxon>
        <taxon>Dikarya</taxon>
        <taxon>Basidiomycota</taxon>
        <taxon>Agaricomycotina</taxon>
        <taxon>Agaricomycetes</taxon>
        <taxon>Agaricomycetidae</taxon>
        <taxon>Agaricales</taxon>
        <taxon>Marasmiineae</taxon>
        <taxon>Mycenaceae</taxon>
        <taxon>Mycena</taxon>
    </lineage>
</organism>
<reference evidence="2" key="1">
    <citation type="submission" date="2023-03" db="EMBL/GenBank/DDBJ databases">
        <title>Massive genome expansion in bonnet fungi (Mycena s.s.) driven by repeated elements and novel gene families across ecological guilds.</title>
        <authorList>
            <consortium name="Lawrence Berkeley National Laboratory"/>
            <person name="Harder C.B."/>
            <person name="Miyauchi S."/>
            <person name="Viragh M."/>
            <person name="Kuo A."/>
            <person name="Thoen E."/>
            <person name="Andreopoulos B."/>
            <person name="Lu D."/>
            <person name="Skrede I."/>
            <person name="Drula E."/>
            <person name="Henrissat B."/>
            <person name="Morin E."/>
            <person name="Kohler A."/>
            <person name="Barry K."/>
            <person name="LaButti K."/>
            <person name="Morin E."/>
            <person name="Salamov A."/>
            <person name="Lipzen A."/>
            <person name="Mereny Z."/>
            <person name="Hegedus B."/>
            <person name="Baldrian P."/>
            <person name="Stursova M."/>
            <person name="Weitz H."/>
            <person name="Taylor A."/>
            <person name="Grigoriev I.V."/>
            <person name="Nagy L.G."/>
            <person name="Martin F."/>
            <person name="Kauserud H."/>
        </authorList>
    </citation>
    <scope>NUCLEOTIDE SEQUENCE</scope>
    <source>
        <strain evidence="2">CBHHK067</strain>
    </source>
</reference>
<name>A0AAD7GWQ7_MYCRO</name>
<feature type="region of interest" description="Disordered" evidence="1">
    <location>
        <begin position="113"/>
        <end position="141"/>
    </location>
</feature>
<dbReference type="EMBL" id="JARKIE010000006">
    <property type="protein sequence ID" value="KAJ7706841.1"/>
    <property type="molecule type" value="Genomic_DNA"/>
</dbReference>
<evidence type="ECO:0000256" key="1">
    <source>
        <dbReference type="SAM" id="MobiDB-lite"/>
    </source>
</evidence>
<sequence>MFSSPASDSSSSASSSTFSSASSSSSMSSTHSSPVHAASLVDPALHSPALLQLIDIKLTRPVIEYVVDCVSETVDYALGRTTPPPHLRGRTRSPYHAKFTSFVSTVLSRAEVMPPHRRLRRPRPPAPLPRARGVGPRARLP</sequence>